<gene>
    <name evidence="2" type="ORF">PLEPLA_LOCUS41622</name>
</gene>
<evidence type="ECO:0000256" key="1">
    <source>
        <dbReference type="SAM" id="MobiDB-lite"/>
    </source>
</evidence>
<evidence type="ECO:0000313" key="3">
    <source>
        <dbReference type="Proteomes" id="UP001153269"/>
    </source>
</evidence>
<sequence length="123" mass="13629">MTFRIACQYRLRGRRTFGLKPSILKNSCRGTTASFPTGCFTTWYGTCTIMHRKALGRAGAHTAQHIRAHHQKRAAQPAGEVDTQRRRRKSLRVIKDITSPRAACSPCWPLVGDTGLPGLAPPD</sequence>
<evidence type="ECO:0000313" key="2">
    <source>
        <dbReference type="EMBL" id="CAB1453862.1"/>
    </source>
</evidence>
<dbReference type="Proteomes" id="UP001153269">
    <property type="component" value="Unassembled WGS sequence"/>
</dbReference>
<keyword evidence="3" id="KW-1185">Reference proteome</keyword>
<proteinExistence type="predicted"/>
<dbReference type="EMBL" id="CADEAL010004190">
    <property type="protein sequence ID" value="CAB1453862.1"/>
    <property type="molecule type" value="Genomic_DNA"/>
</dbReference>
<organism evidence="2 3">
    <name type="scientific">Pleuronectes platessa</name>
    <name type="common">European plaice</name>
    <dbReference type="NCBI Taxonomy" id="8262"/>
    <lineage>
        <taxon>Eukaryota</taxon>
        <taxon>Metazoa</taxon>
        <taxon>Chordata</taxon>
        <taxon>Craniata</taxon>
        <taxon>Vertebrata</taxon>
        <taxon>Euteleostomi</taxon>
        <taxon>Actinopterygii</taxon>
        <taxon>Neopterygii</taxon>
        <taxon>Teleostei</taxon>
        <taxon>Neoteleostei</taxon>
        <taxon>Acanthomorphata</taxon>
        <taxon>Carangaria</taxon>
        <taxon>Pleuronectiformes</taxon>
        <taxon>Pleuronectoidei</taxon>
        <taxon>Pleuronectidae</taxon>
        <taxon>Pleuronectes</taxon>
    </lineage>
</organism>
<feature type="region of interest" description="Disordered" evidence="1">
    <location>
        <begin position="60"/>
        <end position="89"/>
    </location>
</feature>
<reference evidence="2" key="1">
    <citation type="submission" date="2020-03" db="EMBL/GenBank/DDBJ databases">
        <authorList>
            <person name="Weist P."/>
        </authorList>
    </citation>
    <scope>NUCLEOTIDE SEQUENCE</scope>
</reference>
<accession>A0A9N7VJ78</accession>
<name>A0A9N7VJ78_PLEPL</name>
<dbReference type="AlphaFoldDB" id="A0A9N7VJ78"/>
<protein>
    <submittedName>
        <fullName evidence="2">Uncharacterized protein</fullName>
    </submittedName>
</protein>
<comment type="caution">
    <text evidence="2">The sequence shown here is derived from an EMBL/GenBank/DDBJ whole genome shotgun (WGS) entry which is preliminary data.</text>
</comment>
<feature type="compositionally biased region" description="Basic residues" evidence="1">
    <location>
        <begin position="64"/>
        <end position="73"/>
    </location>
</feature>